<dbReference type="EMBL" id="JAGIZQ010000007">
    <property type="protein sequence ID" value="KAH6617513.1"/>
    <property type="molecule type" value="Genomic_DNA"/>
</dbReference>
<keyword evidence="2" id="KW-1185">Reference proteome</keyword>
<organism evidence="1 2">
    <name type="scientific">Chaetomium tenue</name>
    <dbReference type="NCBI Taxonomy" id="1854479"/>
    <lineage>
        <taxon>Eukaryota</taxon>
        <taxon>Fungi</taxon>
        <taxon>Dikarya</taxon>
        <taxon>Ascomycota</taxon>
        <taxon>Pezizomycotina</taxon>
        <taxon>Sordariomycetes</taxon>
        <taxon>Sordariomycetidae</taxon>
        <taxon>Sordariales</taxon>
        <taxon>Chaetomiaceae</taxon>
        <taxon>Chaetomium</taxon>
    </lineage>
</organism>
<evidence type="ECO:0000313" key="1">
    <source>
        <dbReference type="EMBL" id="KAH6617513.1"/>
    </source>
</evidence>
<reference evidence="1 2" key="1">
    <citation type="journal article" date="2021" name="Nat. Commun.">
        <title>Genetic determinants of endophytism in the Arabidopsis root mycobiome.</title>
        <authorList>
            <person name="Mesny F."/>
            <person name="Miyauchi S."/>
            <person name="Thiergart T."/>
            <person name="Pickel B."/>
            <person name="Atanasova L."/>
            <person name="Karlsson M."/>
            <person name="Huettel B."/>
            <person name="Barry K.W."/>
            <person name="Haridas S."/>
            <person name="Chen C."/>
            <person name="Bauer D."/>
            <person name="Andreopoulos W."/>
            <person name="Pangilinan J."/>
            <person name="LaButti K."/>
            <person name="Riley R."/>
            <person name="Lipzen A."/>
            <person name="Clum A."/>
            <person name="Drula E."/>
            <person name="Henrissat B."/>
            <person name="Kohler A."/>
            <person name="Grigoriev I.V."/>
            <person name="Martin F.M."/>
            <person name="Hacquard S."/>
        </authorList>
    </citation>
    <scope>NUCLEOTIDE SEQUENCE [LARGE SCALE GENOMIC DNA]</scope>
    <source>
        <strain evidence="1 2">MPI-SDFR-AT-0079</strain>
    </source>
</reference>
<protein>
    <submittedName>
        <fullName evidence="1">Uncharacterized protein</fullName>
    </submittedName>
</protein>
<dbReference type="Proteomes" id="UP000724584">
    <property type="component" value="Unassembled WGS sequence"/>
</dbReference>
<proteinExistence type="predicted"/>
<comment type="caution">
    <text evidence="1">The sequence shown here is derived from an EMBL/GenBank/DDBJ whole genome shotgun (WGS) entry which is preliminary data.</text>
</comment>
<sequence length="202" mass="22106">MADISRGFVKRAGRSPENNDPGYQLGNDEGYTSIDGLCRDLDPVIHLIWRSGTPSLQIPSLLSIATEFNTWMIGFPPSPDHIFPLLRKLDHCFASLLSGEDIVTHEPLPGFENGLRGGMSTTDMIRCRSTALDARTVIMAVLGRMEQREEGGGEEESGVDDDDDQDLEAHYMDAARVYEYTLVKLGETLGGSGVADVPMMAD</sequence>
<evidence type="ECO:0000313" key="2">
    <source>
        <dbReference type="Proteomes" id="UP000724584"/>
    </source>
</evidence>
<gene>
    <name evidence="1" type="ORF">F5144DRAFT_596500</name>
</gene>
<name>A0ACB7NXN1_9PEZI</name>
<accession>A0ACB7NXN1</accession>